<reference evidence="1 2" key="1">
    <citation type="submission" date="2024-09" db="EMBL/GenBank/DDBJ databases">
        <authorList>
            <person name="Sun Q."/>
            <person name="Mori K."/>
        </authorList>
    </citation>
    <scope>NUCLEOTIDE SEQUENCE [LARGE SCALE GENOMIC DNA]</scope>
    <source>
        <strain evidence="1 2">JCM 3307</strain>
    </source>
</reference>
<accession>A0ABV5MFR7</accession>
<gene>
    <name evidence="1" type="ORF">ACFFTR_31870</name>
</gene>
<sequence length="260" mass="28760">MPDPVTAQTPRRCFVIAPIGDEGSPTRVRSNKVMRYLIKPVVEEMGFVAERGDEINKVGYITSEVIDRIISDDLVIADLTDLNPNVFYELAVRHAVRKPFVQLIEHTQVLPFDVHGMRTILVDFDPEALDRAKDQLRESITWLDQNMERVVTPISYAVATQELRGSSSAETAVLTQVSQALPQVAEALQELRAAVLGERSTPDPASGADQAAFARVRTLVEELTRRGAVTDEDLARLGSGTELPGRFVSWVQALRALNGR</sequence>
<dbReference type="EMBL" id="JBHMCA010000054">
    <property type="protein sequence ID" value="MFB9447713.1"/>
    <property type="molecule type" value="Genomic_DNA"/>
</dbReference>
<organism evidence="1 2">
    <name type="scientific">Dactylosporangium vinaceum</name>
    <dbReference type="NCBI Taxonomy" id="53362"/>
    <lineage>
        <taxon>Bacteria</taxon>
        <taxon>Bacillati</taxon>
        <taxon>Actinomycetota</taxon>
        <taxon>Actinomycetes</taxon>
        <taxon>Micromonosporales</taxon>
        <taxon>Micromonosporaceae</taxon>
        <taxon>Dactylosporangium</taxon>
    </lineage>
</organism>
<dbReference type="RefSeq" id="WP_223102629.1">
    <property type="nucleotide sequence ID" value="NZ_CP061913.1"/>
</dbReference>
<evidence type="ECO:0000313" key="1">
    <source>
        <dbReference type="EMBL" id="MFB9447713.1"/>
    </source>
</evidence>
<name>A0ABV5MFR7_9ACTN</name>
<proteinExistence type="predicted"/>
<dbReference type="Proteomes" id="UP001589608">
    <property type="component" value="Unassembled WGS sequence"/>
</dbReference>
<comment type="caution">
    <text evidence="1">The sequence shown here is derived from an EMBL/GenBank/DDBJ whole genome shotgun (WGS) entry which is preliminary data.</text>
</comment>
<protein>
    <submittedName>
        <fullName evidence="1">Uncharacterized protein</fullName>
    </submittedName>
</protein>
<keyword evidence="2" id="KW-1185">Reference proteome</keyword>
<evidence type="ECO:0000313" key="2">
    <source>
        <dbReference type="Proteomes" id="UP001589608"/>
    </source>
</evidence>